<dbReference type="InterPro" id="IPR011611">
    <property type="entry name" value="PfkB_dom"/>
</dbReference>
<dbReference type="PANTHER" id="PTHR42774">
    <property type="entry name" value="PHOSPHOTRANSFERASE SYSTEM TRANSPORT PROTEIN"/>
    <property type="match status" value="1"/>
</dbReference>
<dbReference type="PANTHER" id="PTHR42774:SF3">
    <property type="entry name" value="KETOHEXOKINASE"/>
    <property type="match status" value="1"/>
</dbReference>
<dbReference type="EMBL" id="JAJJMB010007708">
    <property type="protein sequence ID" value="KAI3927803.1"/>
    <property type="molecule type" value="Genomic_DNA"/>
</dbReference>
<evidence type="ECO:0000259" key="4">
    <source>
        <dbReference type="Pfam" id="PF00294"/>
    </source>
</evidence>
<evidence type="ECO:0000313" key="5">
    <source>
        <dbReference type="EMBL" id="KAI3927803.1"/>
    </source>
</evidence>
<name>A0AAD4XMR2_9MAGN</name>
<feature type="domain" description="Carbohydrate kinase PfkB" evidence="4">
    <location>
        <begin position="161"/>
        <end position="213"/>
    </location>
</feature>
<dbReference type="Gene3D" id="1.25.10.10">
    <property type="entry name" value="Leucine-rich Repeat Variant"/>
    <property type="match status" value="1"/>
</dbReference>
<proteinExistence type="predicted"/>
<keyword evidence="2" id="KW-0810">Translation regulation</keyword>
<evidence type="ECO:0000313" key="6">
    <source>
        <dbReference type="Proteomes" id="UP001202328"/>
    </source>
</evidence>
<evidence type="ECO:0000256" key="2">
    <source>
        <dbReference type="ARBA" id="ARBA00022845"/>
    </source>
</evidence>
<dbReference type="SUPFAM" id="SSF48371">
    <property type="entry name" value="ARM repeat"/>
    <property type="match status" value="1"/>
</dbReference>
<organism evidence="5 6">
    <name type="scientific">Papaver atlanticum</name>
    <dbReference type="NCBI Taxonomy" id="357466"/>
    <lineage>
        <taxon>Eukaryota</taxon>
        <taxon>Viridiplantae</taxon>
        <taxon>Streptophyta</taxon>
        <taxon>Embryophyta</taxon>
        <taxon>Tracheophyta</taxon>
        <taxon>Spermatophyta</taxon>
        <taxon>Magnoliopsida</taxon>
        <taxon>Ranunculales</taxon>
        <taxon>Papaveraceae</taxon>
        <taxon>Papaveroideae</taxon>
        <taxon>Papaver</taxon>
    </lineage>
</organism>
<evidence type="ECO:0000256" key="1">
    <source>
        <dbReference type="ARBA" id="ARBA00022737"/>
    </source>
</evidence>
<dbReference type="Pfam" id="PF00806">
    <property type="entry name" value="PUF"/>
    <property type="match status" value="2"/>
</dbReference>
<dbReference type="GO" id="GO:0003723">
    <property type="term" value="F:RNA binding"/>
    <property type="evidence" value="ECO:0007669"/>
    <property type="project" value="InterPro"/>
</dbReference>
<dbReference type="InterPro" id="IPR052562">
    <property type="entry name" value="Ketohexokinase-related"/>
</dbReference>
<feature type="repeat" description="Pumilio" evidence="3">
    <location>
        <begin position="48"/>
        <end position="84"/>
    </location>
</feature>
<feature type="non-terminal residue" evidence="5">
    <location>
        <position position="1"/>
    </location>
</feature>
<dbReference type="SUPFAM" id="SSF53613">
    <property type="entry name" value="Ribokinase-like"/>
    <property type="match status" value="1"/>
</dbReference>
<dbReference type="Pfam" id="PF00294">
    <property type="entry name" value="PfkB"/>
    <property type="match status" value="1"/>
</dbReference>
<gene>
    <name evidence="5" type="ORF">MKW98_023404</name>
</gene>
<dbReference type="InterPro" id="IPR029056">
    <property type="entry name" value="Ribokinase-like"/>
</dbReference>
<protein>
    <recommendedName>
        <fullName evidence="4">Carbohydrate kinase PfkB domain-containing protein</fullName>
    </recommendedName>
</protein>
<evidence type="ECO:0000256" key="3">
    <source>
        <dbReference type="PROSITE-ProRule" id="PRU00317"/>
    </source>
</evidence>
<dbReference type="InterPro" id="IPR011989">
    <property type="entry name" value="ARM-like"/>
</dbReference>
<keyword evidence="1" id="KW-0677">Repeat</keyword>
<comment type="caution">
    <text evidence="5">The sequence shown here is derived from an EMBL/GenBank/DDBJ whole genome shotgun (WGS) entry which is preliminary data.</text>
</comment>
<dbReference type="AlphaFoldDB" id="A0AAD4XMR2"/>
<sequence>MFYLNLIKRLHFWLKLTDPSQWMNQTLSLYSMLLQDFALKLQLIDMDAVSCKSVSLTLQKFSSNVVQKCLQNFTEEYRTKIILELPSSPSQFEQLLQDPYANYVIQTSLDVVKIFIVISVLLYHYLQFCRLPNPKLETLVLSIWCISLDDPIWTRWGCKVQGGGNAGNALTCAAHLGLNSRLISKLANDAQGRGIVEELEADGIDTSHLVIKPFEQYSHPCRNVLNMRVDLGIFRASAMDLMLVRCRNGISIILLKSTFLGLGPTLVGFREDTSK</sequence>
<dbReference type="GO" id="GO:0006417">
    <property type="term" value="P:regulation of translation"/>
    <property type="evidence" value="ECO:0007669"/>
    <property type="project" value="UniProtKB-KW"/>
</dbReference>
<dbReference type="Proteomes" id="UP001202328">
    <property type="component" value="Unassembled WGS sequence"/>
</dbReference>
<dbReference type="Gene3D" id="3.40.1190.20">
    <property type="match status" value="1"/>
</dbReference>
<accession>A0AAD4XMR2</accession>
<dbReference type="PROSITE" id="PS50302">
    <property type="entry name" value="PUM"/>
    <property type="match status" value="1"/>
</dbReference>
<dbReference type="SMART" id="SM00025">
    <property type="entry name" value="Pumilio"/>
    <property type="match status" value="2"/>
</dbReference>
<reference evidence="5" key="1">
    <citation type="submission" date="2022-04" db="EMBL/GenBank/DDBJ databases">
        <title>A functionally conserved STORR gene fusion in Papaver species that diverged 16.8 million years ago.</title>
        <authorList>
            <person name="Catania T."/>
        </authorList>
    </citation>
    <scope>NUCLEOTIDE SEQUENCE</scope>
    <source>
        <strain evidence="5">S-188037</strain>
    </source>
</reference>
<dbReference type="InterPro" id="IPR001313">
    <property type="entry name" value="Pumilio_RNA-bd_rpt"/>
</dbReference>
<dbReference type="InterPro" id="IPR016024">
    <property type="entry name" value="ARM-type_fold"/>
</dbReference>
<keyword evidence="6" id="KW-1185">Reference proteome</keyword>